<organism evidence="1 2">
    <name type="scientific">Allomyces macrogynus (strain ATCC 38327)</name>
    <name type="common">Allomyces javanicus var. macrogynus</name>
    <dbReference type="NCBI Taxonomy" id="578462"/>
    <lineage>
        <taxon>Eukaryota</taxon>
        <taxon>Fungi</taxon>
        <taxon>Fungi incertae sedis</taxon>
        <taxon>Blastocladiomycota</taxon>
        <taxon>Blastocladiomycetes</taxon>
        <taxon>Blastocladiales</taxon>
        <taxon>Blastocladiaceae</taxon>
        <taxon>Allomyces</taxon>
    </lineage>
</organism>
<name>A0A0L0RUX7_ALLM3</name>
<accession>A0A0L0RUX7</accession>
<protein>
    <submittedName>
        <fullName evidence="1">Uncharacterized protein</fullName>
    </submittedName>
</protein>
<evidence type="ECO:0000313" key="2">
    <source>
        <dbReference type="Proteomes" id="UP000054350"/>
    </source>
</evidence>
<gene>
    <name evidence="1" type="ORF">AMAG_17617</name>
</gene>
<keyword evidence="2" id="KW-1185">Reference proteome</keyword>
<dbReference type="VEuPathDB" id="FungiDB:AMAG_17617"/>
<proteinExistence type="predicted"/>
<evidence type="ECO:0000313" key="1">
    <source>
        <dbReference type="EMBL" id="KNE54073.1"/>
    </source>
</evidence>
<dbReference type="Proteomes" id="UP000054350">
    <property type="component" value="Unassembled WGS sequence"/>
</dbReference>
<reference evidence="2" key="2">
    <citation type="submission" date="2009-11" db="EMBL/GenBank/DDBJ databases">
        <title>The Genome Sequence of Allomyces macrogynus strain ATCC 38327.</title>
        <authorList>
            <consortium name="The Broad Institute Genome Sequencing Platform"/>
            <person name="Russ C."/>
            <person name="Cuomo C."/>
            <person name="Shea T."/>
            <person name="Young S.K."/>
            <person name="Zeng Q."/>
            <person name="Koehrsen M."/>
            <person name="Haas B."/>
            <person name="Borodovsky M."/>
            <person name="Guigo R."/>
            <person name="Alvarado L."/>
            <person name="Berlin A."/>
            <person name="Borenstein D."/>
            <person name="Chen Z."/>
            <person name="Engels R."/>
            <person name="Freedman E."/>
            <person name="Gellesch M."/>
            <person name="Goldberg J."/>
            <person name="Griggs A."/>
            <person name="Gujja S."/>
            <person name="Heiman D."/>
            <person name="Hepburn T."/>
            <person name="Howarth C."/>
            <person name="Jen D."/>
            <person name="Larson L."/>
            <person name="Lewis B."/>
            <person name="Mehta T."/>
            <person name="Park D."/>
            <person name="Pearson M."/>
            <person name="Roberts A."/>
            <person name="Saif S."/>
            <person name="Shenoy N."/>
            <person name="Sisk P."/>
            <person name="Stolte C."/>
            <person name="Sykes S."/>
            <person name="Walk T."/>
            <person name="White J."/>
            <person name="Yandava C."/>
            <person name="Burger G."/>
            <person name="Gray M.W."/>
            <person name="Holland P.W.H."/>
            <person name="King N."/>
            <person name="Lang F.B.F."/>
            <person name="Roger A.J."/>
            <person name="Ruiz-Trillo I."/>
            <person name="Lander E."/>
            <person name="Nusbaum C."/>
        </authorList>
    </citation>
    <scope>NUCLEOTIDE SEQUENCE [LARGE SCALE GENOMIC DNA]</scope>
    <source>
        <strain evidence="2">ATCC 38327</strain>
    </source>
</reference>
<dbReference type="EMBL" id="GG745328">
    <property type="protein sequence ID" value="KNE54073.1"/>
    <property type="molecule type" value="Genomic_DNA"/>
</dbReference>
<sequence>MRDDPSSEAVSSTANFDLARVHFYAATNALFAALEAAHRAKNLSTREWAFRTPEARESLLDYIMQRLDQVVLAMFVDTIQLAQPYKPTPRLRPMKLYRALARRLPTFKADPATLLTNAQLQQDVRAMIALWIDDTIAGSMPPLIKTGWVPRTTGKEYSVPNPFLRGRTAGKVRFNVAAMAKVR</sequence>
<dbReference type="AlphaFoldDB" id="A0A0L0RUX7"/>
<reference evidence="1 2" key="1">
    <citation type="submission" date="2009-11" db="EMBL/GenBank/DDBJ databases">
        <title>Annotation of Allomyces macrogynus ATCC 38327.</title>
        <authorList>
            <consortium name="The Broad Institute Genome Sequencing Platform"/>
            <person name="Russ C."/>
            <person name="Cuomo C."/>
            <person name="Burger G."/>
            <person name="Gray M.W."/>
            <person name="Holland P.W.H."/>
            <person name="King N."/>
            <person name="Lang F.B.F."/>
            <person name="Roger A.J."/>
            <person name="Ruiz-Trillo I."/>
            <person name="Young S.K."/>
            <person name="Zeng Q."/>
            <person name="Gargeya S."/>
            <person name="Fitzgerald M."/>
            <person name="Haas B."/>
            <person name="Abouelleil A."/>
            <person name="Alvarado L."/>
            <person name="Arachchi H.M."/>
            <person name="Berlin A."/>
            <person name="Chapman S.B."/>
            <person name="Gearin G."/>
            <person name="Goldberg J."/>
            <person name="Griggs A."/>
            <person name="Gujja S."/>
            <person name="Hansen M."/>
            <person name="Heiman D."/>
            <person name="Howarth C."/>
            <person name="Larimer J."/>
            <person name="Lui A."/>
            <person name="MacDonald P.J.P."/>
            <person name="McCowen C."/>
            <person name="Montmayeur A."/>
            <person name="Murphy C."/>
            <person name="Neiman D."/>
            <person name="Pearson M."/>
            <person name="Priest M."/>
            <person name="Roberts A."/>
            <person name="Saif S."/>
            <person name="Shea T."/>
            <person name="Sisk P."/>
            <person name="Stolte C."/>
            <person name="Sykes S."/>
            <person name="Wortman J."/>
            <person name="Nusbaum C."/>
            <person name="Birren B."/>
        </authorList>
    </citation>
    <scope>NUCLEOTIDE SEQUENCE [LARGE SCALE GENOMIC DNA]</scope>
    <source>
        <strain evidence="1 2">ATCC 38327</strain>
    </source>
</reference>